<dbReference type="RefSeq" id="WP_130064905.1">
    <property type="nucleotide sequence ID" value="NZ_JAHOOA010000004.1"/>
</dbReference>
<dbReference type="CDD" id="cd02440">
    <property type="entry name" value="AdoMet_MTases"/>
    <property type="match status" value="1"/>
</dbReference>
<reference evidence="4" key="2">
    <citation type="submission" date="2022-06" db="EMBL/GenBank/DDBJ databases">
        <title>Isolation of gut microbiota from human fecal samples.</title>
        <authorList>
            <person name="Pamer E.G."/>
            <person name="Barat B."/>
            <person name="Waligurski E."/>
            <person name="Medina S."/>
            <person name="Paddock L."/>
            <person name="Mostad J."/>
        </authorList>
    </citation>
    <scope>NUCLEOTIDE SEQUENCE</scope>
    <source>
        <strain evidence="4">DFI.6.22</strain>
    </source>
</reference>
<evidence type="ECO:0000313" key="3">
    <source>
        <dbReference type="EMBL" id="KAA2379335.1"/>
    </source>
</evidence>
<name>A0A5B3H0A4_9BACT</name>
<gene>
    <name evidence="3" type="ORF">F2Y10_06740</name>
    <name evidence="4" type="ORF">NE651_02025</name>
</gene>
<proteinExistence type="predicted"/>
<dbReference type="EMBL" id="VVXH01000005">
    <property type="protein sequence ID" value="KAA2379335.1"/>
    <property type="molecule type" value="Genomic_DNA"/>
</dbReference>
<organism evidence="3 5">
    <name type="scientific">Alistipes onderdonkii</name>
    <dbReference type="NCBI Taxonomy" id="328813"/>
    <lineage>
        <taxon>Bacteria</taxon>
        <taxon>Pseudomonadati</taxon>
        <taxon>Bacteroidota</taxon>
        <taxon>Bacteroidia</taxon>
        <taxon>Bacteroidales</taxon>
        <taxon>Rikenellaceae</taxon>
        <taxon>Alistipes</taxon>
    </lineage>
</organism>
<dbReference type="InterPro" id="IPR029063">
    <property type="entry name" value="SAM-dependent_MTases_sf"/>
</dbReference>
<dbReference type="Proteomes" id="UP001205035">
    <property type="component" value="Unassembled WGS sequence"/>
</dbReference>
<evidence type="ECO:0000256" key="2">
    <source>
        <dbReference type="ARBA" id="ARBA00022679"/>
    </source>
</evidence>
<comment type="caution">
    <text evidence="3">The sequence shown here is derived from an EMBL/GenBank/DDBJ whole genome shotgun (WGS) entry which is preliminary data.</text>
</comment>
<dbReference type="Gene3D" id="3.40.50.150">
    <property type="entry name" value="Vaccinia Virus protein VP39"/>
    <property type="match status" value="1"/>
</dbReference>
<reference evidence="3 5" key="1">
    <citation type="journal article" date="2019" name="Nat. Med.">
        <title>A library of human gut bacterial isolates paired with longitudinal multiomics data enables mechanistic microbiome research.</title>
        <authorList>
            <person name="Poyet M."/>
            <person name="Groussin M."/>
            <person name="Gibbons S.M."/>
            <person name="Avila-Pacheco J."/>
            <person name="Jiang X."/>
            <person name="Kearney S.M."/>
            <person name="Perrotta A.R."/>
            <person name="Berdy B."/>
            <person name="Zhao S."/>
            <person name="Lieberman T.D."/>
            <person name="Swanson P.K."/>
            <person name="Smith M."/>
            <person name="Roesemann S."/>
            <person name="Alexander J.E."/>
            <person name="Rich S.A."/>
            <person name="Livny J."/>
            <person name="Vlamakis H."/>
            <person name="Clish C."/>
            <person name="Bullock K."/>
            <person name="Deik A."/>
            <person name="Scott J."/>
            <person name="Pierce K.A."/>
            <person name="Xavier R.J."/>
            <person name="Alm E.J."/>
        </authorList>
    </citation>
    <scope>NUCLEOTIDE SEQUENCE [LARGE SCALE GENOMIC DNA]</scope>
    <source>
        <strain evidence="3 5">BIOML-A266</strain>
    </source>
</reference>
<dbReference type="SUPFAM" id="SSF53335">
    <property type="entry name" value="S-adenosyl-L-methionine-dependent methyltransferases"/>
    <property type="match status" value="1"/>
</dbReference>
<evidence type="ECO:0000313" key="5">
    <source>
        <dbReference type="Proteomes" id="UP000322940"/>
    </source>
</evidence>
<dbReference type="PIRSF" id="PIRSF004553">
    <property type="entry name" value="CHP00095"/>
    <property type="match status" value="1"/>
</dbReference>
<protein>
    <submittedName>
        <fullName evidence="3">Methyltransferase domain-containing protein</fullName>
    </submittedName>
    <submittedName>
        <fullName evidence="4">RsmD family RNA methyltransferase</fullName>
    </submittedName>
</protein>
<sequence>MRIVSGKYKGRAINPPRNLRARPTTDFAKENLFNVLGNLVDFEQCDVLDLFAGTGSISYEFASRGARSVTSVEINPVHYNFIRQTAAQLGIENLYPVKANAFLYLKSCTKQFDVIFSDAPYDLEGSEQVVKLVLEGNLLRPEGIFIFEHSKKMDFSACEEFWQLRSYGSVQFSFFKKPQKRLPF</sequence>
<dbReference type="PANTHER" id="PTHR43542:SF1">
    <property type="entry name" value="METHYLTRANSFERASE"/>
    <property type="match status" value="1"/>
</dbReference>
<dbReference type="GO" id="GO:0031167">
    <property type="term" value="P:rRNA methylation"/>
    <property type="evidence" value="ECO:0007669"/>
    <property type="project" value="InterPro"/>
</dbReference>
<keyword evidence="1 3" id="KW-0489">Methyltransferase</keyword>
<dbReference type="PANTHER" id="PTHR43542">
    <property type="entry name" value="METHYLTRANSFERASE"/>
    <property type="match status" value="1"/>
</dbReference>
<dbReference type="EMBL" id="JANGBQ010000002">
    <property type="protein sequence ID" value="MCQ5081669.1"/>
    <property type="molecule type" value="Genomic_DNA"/>
</dbReference>
<accession>A0A5B3H0A4</accession>
<dbReference type="Proteomes" id="UP000322940">
    <property type="component" value="Unassembled WGS sequence"/>
</dbReference>
<keyword evidence="2 3" id="KW-0808">Transferase</keyword>
<evidence type="ECO:0000256" key="1">
    <source>
        <dbReference type="ARBA" id="ARBA00022603"/>
    </source>
</evidence>
<evidence type="ECO:0000313" key="4">
    <source>
        <dbReference type="EMBL" id="MCQ5081669.1"/>
    </source>
</evidence>
<dbReference type="Pfam" id="PF03602">
    <property type="entry name" value="Cons_hypoth95"/>
    <property type="match status" value="1"/>
</dbReference>
<dbReference type="AlphaFoldDB" id="A0A5B3H0A4"/>
<dbReference type="GO" id="GO:0008168">
    <property type="term" value="F:methyltransferase activity"/>
    <property type="evidence" value="ECO:0007669"/>
    <property type="project" value="UniProtKB-KW"/>
</dbReference>
<dbReference type="InterPro" id="IPR004398">
    <property type="entry name" value="RNA_MeTrfase_RsmD"/>
</dbReference>